<feature type="transmembrane region" description="Helical" evidence="9">
    <location>
        <begin position="6"/>
        <end position="31"/>
    </location>
</feature>
<sequence>MDLPVSIPLLAAGLAGGVLVGAAATWLLLATGRIAGISGILAGLLTPVSGDVSWRVAFLAGLVLAPLAHAAILAPPEVAVSASPVLLVAAGLLVGFGTRLGSGCTSGHGVCGLGRRSARSLAAVATFMAAGLATVYATRHLFGG</sequence>
<dbReference type="PANTHER" id="PTHR30574:SF1">
    <property type="entry name" value="SULPHUR TRANSPORT DOMAIN-CONTAINING PROTEIN"/>
    <property type="match status" value="1"/>
</dbReference>
<evidence type="ECO:0000313" key="11">
    <source>
        <dbReference type="Proteomes" id="UP000501891"/>
    </source>
</evidence>
<evidence type="ECO:0000256" key="2">
    <source>
        <dbReference type="ARBA" id="ARBA00022448"/>
    </source>
</evidence>
<keyword evidence="2" id="KW-0813">Transport</keyword>
<dbReference type="EMBL" id="CP051775">
    <property type="protein sequence ID" value="QJE72826.1"/>
    <property type="molecule type" value="Genomic_DNA"/>
</dbReference>
<evidence type="ECO:0000256" key="4">
    <source>
        <dbReference type="ARBA" id="ARBA00022519"/>
    </source>
</evidence>
<dbReference type="InterPro" id="IPR007272">
    <property type="entry name" value="Sulf_transp_TsuA/YedE"/>
</dbReference>
<keyword evidence="11" id="KW-1185">Reference proteome</keyword>
<evidence type="ECO:0000313" key="10">
    <source>
        <dbReference type="EMBL" id="QJE72826.1"/>
    </source>
</evidence>
<evidence type="ECO:0000256" key="8">
    <source>
        <dbReference type="ARBA" id="ARBA00035655"/>
    </source>
</evidence>
<evidence type="ECO:0000256" key="6">
    <source>
        <dbReference type="ARBA" id="ARBA00022989"/>
    </source>
</evidence>
<proteinExistence type="inferred from homology"/>
<gene>
    <name evidence="10" type="ORF">HHL28_06740</name>
</gene>
<keyword evidence="5 9" id="KW-0812">Transmembrane</keyword>
<comment type="subcellular location">
    <subcellularLocation>
        <location evidence="1">Cell inner membrane</location>
        <topology evidence="1">Multi-pass membrane protein</topology>
    </subcellularLocation>
</comment>
<feature type="transmembrane region" description="Helical" evidence="9">
    <location>
        <begin position="52"/>
        <end position="72"/>
    </location>
</feature>
<dbReference type="KEGG" id="acru:HHL28_06740"/>
<dbReference type="PANTHER" id="PTHR30574">
    <property type="entry name" value="INNER MEMBRANE PROTEIN YEDE"/>
    <property type="match status" value="1"/>
</dbReference>
<evidence type="ECO:0000256" key="9">
    <source>
        <dbReference type="SAM" id="Phobius"/>
    </source>
</evidence>
<evidence type="ECO:0000256" key="7">
    <source>
        <dbReference type="ARBA" id="ARBA00023136"/>
    </source>
</evidence>
<protein>
    <submittedName>
        <fullName evidence="10">YeeE/YedE family protein</fullName>
    </submittedName>
</protein>
<dbReference type="AlphaFoldDB" id="A0A858R708"/>
<dbReference type="GO" id="GO:0005886">
    <property type="term" value="C:plasma membrane"/>
    <property type="evidence" value="ECO:0007669"/>
    <property type="project" value="UniProtKB-SubCell"/>
</dbReference>
<name>A0A858R708_9PROT</name>
<reference evidence="10" key="1">
    <citation type="submission" date="2020-04" db="EMBL/GenBank/DDBJ databases">
        <title>A desert anoxygenic phototrophic bacterium fixes CO2 using RubisCO under aerobic conditions.</title>
        <authorList>
            <person name="Tang K."/>
        </authorList>
    </citation>
    <scope>NUCLEOTIDE SEQUENCE [LARGE SCALE GENOMIC DNA]</scope>
    <source>
        <strain evidence="10">MIMtkB3</strain>
    </source>
</reference>
<keyword evidence="3" id="KW-1003">Cell membrane</keyword>
<evidence type="ECO:0000256" key="1">
    <source>
        <dbReference type="ARBA" id="ARBA00004429"/>
    </source>
</evidence>
<evidence type="ECO:0000256" key="5">
    <source>
        <dbReference type="ARBA" id="ARBA00022692"/>
    </source>
</evidence>
<keyword evidence="4" id="KW-0997">Cell inner membrane</keyword>
<feature type="transmembrane region" description="Helical" evidence="9">
    <location>
        <begin position="121"/>
        <end position="142"/>
    </location>
</feature>
<comment type="similarity">
    <text evidence="8">Belongs to the TsuA/YedE (TC 9.B.102) family.</text>
</comment>
<evidence type="ECO:0000256" key="3">
    <source>
        <dbReference type="ARBA" id="ARBA00022475"/>
    </source>
</evidence>
<accession>A0A858R708</accession>
<dbReference type="Proteomes" id="UP000501891">
    <property type="component" value="Chromosome"/>
</dbReference>
<keyword evidence="7 9" id="KW-0472">Membrane</keyword>
<feature type="transmembrane region" description="Helical" evidence="9">
    <location>
        <begin position="78"/>
        <end position="100"/>
    </location>
</feature>
<keyword evidence="6 9" id="KW-1133">Transmembrane helix</keyword>
<organism evidence="10 11">
    <name type="scientific">Aerophototrophica crusticola</name>
    <dbReference type="NCBI Taxonomy" id="1709002"/>
    <lineage>
        <taxon>Bacteria</taxon>
        <taxon>Pseudomonadati</taxon>
        <taxon>Pseudomonadota</taxon>
        <taxon>Alphaproteobacteria</taxon>
        <taxon>Rhodospirillales</taxon>
        <taxon>Rhodospirillaceae</taxon>
        <taxon>Aerophototrophica</taxon>
    </lineage>
</organism>